<organism evidence="2 3">
    <name type="scientific">Peptoniphilus duerdenii ATCC BAA-1640</name>
    <dbReference type="NCBI Taxonomy" id="862517"/>
    <lineage>
        <taxon>Bacteria</taxon>
        <taxon>Bacillati</taxon>
        <taxon>Bacillota</taxon>
        <taxon>Tissierellia</taxon>
        <taxon>Tissierellales</taxon>
        <taxon>Peptoniphilaceae</taxon>
        <taxon>Peptoniphilus</taxon>
    </lineage>
</organism>
<accession>E0NJM8</accession>
<name>E0NJM8_9FIRM</name>
<keyword evidence="1" id="KW-0732">Signal</keyword>
<dbReference type="RefSeq" id="WP_008901203.1">
    <property type="nucleotide sequence ID" value="NZ_GL397071.1"/>
</dbReference>
<dbReference type="Proteomes" id="UP000003280">
    <property type="component" value="Unassembled WGS sequence"/>
</dbReference>
<dbReference type="HOGENOM" id="CLU_091664_0_0_9"/>
<proteinExistence type="predicted"/>
<dbReference type="STRING" id="862517.HMPREF9225_0367"/>
<feature type="chain" id="PRO_5039310674" description="Lipoprotein" evidence="1">
    <location>
        <begin position="21"/>
        <end position="212"/>
    </location>
</feature>
<reference evidence="2 3" key="1">
    <citation type="submission" date="2010-07" db="EMBL/GenBank/DDBJ databases">
        <authorList>
            <person name="Muzny D."/>
            <person name="Qin X."/>
            <person name="Deng J."/>
            <person name="Jiang H."/>
            <person name="Liu Y."/>
            <person name="Qu J."/>
            <person name="Song X.-Z."/>
            <person name="Zhang L."/>
            <person name="Thornton R."/>
            <person name="Coyle M."/>
            <person name="Francisco L."/>
            <person name="Jackson L."/>
            <person name="Javaid M."/>
            <person name="Korchina V."/>
            <person name="Kovar C."/>
            <person name="Mata R."/>
            <person name="Mathew T."/>
            <person name="Ngo R."/>
            <person name="Nguyen L."/>
            <person name="Nguyen N."/>
            <person name="Okwuonu G."/>
            <person name="Ongeri F."/>
            <person name="Pham C."/>
            <person name="Simmons D."/>
            <person name="Wilczek-Boney K."/>
            <person name="Hale W."/>
            <person name="Jakkamsetti A."/>
            <person name="Pham P."/>
            <person name="Ruth R."/>
            <person name="San Lucas F."/>
            <person name="Warren J."/>
            <person name="Zhang J."/>
            <person name="Zhao Z."/>
            <person name="Zhou C."/>
            <person name="Zhu D."/>
            <person name="Lee S."/>
            <person name="Bess C."/>
            <person name="Blankenburg K."/>
            <person name="Forbes L."/>
            <person name="Fu Q."/>
            <person name="Gubbala S."/>
            <person name="Hirani K."/>
            <person name="Jayaseelan J.C."/>
            <person name="Lara F."/>
            <person name="Munidasa M."/>
            <person name="Palculict T."/>
            <person name="Patil S."/>
            <person name="Pu L.-L."/>
            <person name="Saada N."/>
            <person name="Tang L."/>
            <person name="Weissenberger G."/>
            <person name="Zhu Y."/>
            <person name="Hemphill L."/>
            <person name="Shang Y."/>
            <person name="Youmans B."/>
            <person name="Ayvaz T."/>
            <person name="Ross M."/>
            <person name="Santibanez J."/>
            <person name="Aqrawi P."/>
            <person name="Gross S."/>
            <person name="Joshi V."/>
            <person name="Fowler G."/>
            <person name="Nazareth L."/>
            <person name="Reid J."/>
            <person name="Worley K."/>
            <person name="Petrosino J."/>
            <person name="Highlander S."/>
            <person name="Gibbs R."/>
        </authorList>
    </citation>
    <scope>NUCLEOTIDE SEQUENCE [LARGE SCALE GENOMIC DNA]</scope>
    <source>
        <strain evidence="2 3">ATCC BAA-1640</strain>
    </source>
</reference>
<dbReference type="PROSITE" id="PS51257">
    <property type="entry name" value="PROKAR_LIPOPROTEIN"/>
    <property type="match status" value="1"/>
</dbReference>
<keyword evidence="3" id="KW-1185">Reference proteome</keyword>
<dbReference type="eggNOG" id="ENOG50316Y8">
    <property type="taxonomic scope" value="Bacteria"/>
</dbReference>
<dbReference type="AlphaFoldDB" id="E0NJM8"/>
<sequence length="212" mass="23744">MKKSILILMAAIMVVFTACSKSDTKTSEVDKTYPPMVKVDGTTYGDTGYENAMVTCGTADGEIKTTVDGKSMPENNDESNFGTGYGYQVWENGYINVEIEGRWILFRDVELKEDGQIPEWVGHFTAKVLQTEESSIMVEATEIEDGFYFKDLLTKPILLSIDNLKNEKDGKTTTEGLENKTVEVYFGGEIKNTEPESSVPINLEKIYRIEVK</sequence>
<evidence type="ECO:0000313" key="3">
    <source>
        <dbReference type="Proteomes" id="UP000003280"/>
    </source>
</evidence>
<evidence type="ECO:0008006" key="4">
    <source>
        <dbReference type="Google" id="ProtNLM"/>
    </source>
</evidence>
<dbReference type="EMBL" id="AEEH01000018">
    <property type="protein sequence ID" value="EFM26048.1"/>
    <property type="molecule type" value="Genomic_DNA"/>
</dbReference>
<evidence type="ECO:0000313" key="2">
    <source>
        <dbReference type="EMBL" id="EFM26048.1"/>
    </source>
</evidence>
<dbReference type="OrthoDB" id="9779098at2"/>
<protein>
    <recommendedName>
        <fullName evidence="4">Lipoprotein</fullName>
    </recommendedName>
</protein>
<gene>
    <name evidence="2" type="ORF">HMPREF9225_0367</name>
</gene>
<comment type="caution">
    <text evidence="2">The sequence shown here is derived from an EMBL/GenBank/DDBJ whole genome shotgun (WGS) entry which is preliminary data.</text>
</comment>
<feature type="signal peptide" evidence="1">
    <location>
        <begin position="1"/>
        <end position="20"/>
    </location>
</feature>
<evidence type="ECO:0000256" key="1">
    <source>
        <dbReference type="SAM" id="SignalP"/>
    </source>
</evidence>